<dbReference type="InterPro" id="IPR050563">
    <property type="entry name" value="4-hydroxybenzoyl-CoA_TE"/>
</dbReference>
<protein>
    <submittedName>
        <fullName evidence="3">4-hydroxybenzoyl-CoA thioesterase family active site</fullName>
    </submittedName>
    <submittedName>
        <fullName evidence="4">YbgC/FadM family acyl-CoA thioesterase</fullName>
        <ecNumber evidence="4">3.1.2.-</ecNumber>
    </submittedName>
</protein>
<dbReference type="EMBL" id="JRPF02000008">
    <property type="protein sequence ID" value="TLD78213.1"/>
    <property type="molecule type" value="Genomic_DNA"/>
</dbReference>
<dbReference type="KEGG" id="hty:BN2458_PEG1807"/>
<dbReference type="STRING" id="76936.BN2458_PEG1807"/>
<evidence type="ECO:0000313" key="4">
    <source>
        <dbReference type="EMBL" id="TLD78213.1"/>
    </source>
</evidence>
<dbReference type="GeneID" id="78151948"/>
<keyword evidence="5" id="KW-1185">Reference proteome</keyword>
<accession>A0A099UDM1</accession>
<organism evidence="3 6">
    <name type="scientific">Helicobacter typhlonius</name>
    <dbReference type="NCBI Taxonomy" id="76936"/>
    <lineage>
        <taxon>Bacteria</taxon>
        <taxon>Pseudomonadati</taxon>
        <taxon>Campylobacterota</taxon>
        <taxon>Epsilonproteobacteria</taxon>
        <taxon>Campylobacterales</taxon>
        <taxon>Helicobacteraceae</taxon>
        <taxon>Helicobacter</taxon>
    </lineage>
</organism>
<dbReference type="CDD" id="cd00586">
    <property type="entry name" value="4HBT"/>
    <property type="match status" value="1"/>
</dbReference>
<dbReference type="Proteomes" id="UP000029925">
    <property type="component" value="Unassembled WGS sequence"/>
</dbReference>
<dbReference type="NCBIfam" id="TIGR00051">
    <property type="entry name" value="YbgC/FadM family acyl-CoA thioesterase"/>
    <property type="match status" value="1"/>
</dbReference>
<gene>
    <name evidence="3" type="ORF">BN2458_PEG1807</name>
    <name evidence="4" type="ORF">LS75_007095</name>
</gene>
<reference evidence="4 5" key="1">
    <citation type="journal article" date="2014" name="Genome Announc.">
        <title>Draft genome sequences of eight enterohepatic helicobacter species isolated from both laboratory and wild rodents.</title>
        <authorList>
            <person name="Sheh A."/>
            <person name="Shen Z."/>
            <person name="Fox J.G."/>
        </authorList>
    </citation>
    <scope>NUCLEOTIDE SEQUENCE [LARGE SCALE GENOMIC DNA]</scope>
    <source>
        <strain evidence="4 5">MIT 98-6810</strain>
    </source>
</reference>
<evidence type="ECO:0000256" key="1">
    <source>
        <dbReference type="ARBA" id="ARBA00005953"/>
    </source>
</evidence>
<dbReference type="InterPro" id="IPR006684">
    <property type="entry name" value="YbgC/YbaW"/>
</dbReference>
<dbReference type="GO" id="GO:0047617">
    <property type="term" value="F:fatty acyl-CoA hydrolase activity"/>
    <property type="evidence" value="ECO:0007669"/>
    <property type="project" value="TreeGrafter"/>
</dbReference>
<proteinExistence type="inferred from homology"/>
<evidence type="ECO:0000256" key="2">
    <source>
        <dbReference type="ARBA" id="ARBA00022801"/>
    </source>
</evidence>
<comment type="similarity">
    <text evidence="1">Belongs to the 4-hydroxybenzoyl-CoA thioesterase family.</text>
</comment>
<dbReference type="InterPro" id="IPR008272">
    <property type="entry name" value="HB-CoA_thioesterase_AS"/>
</dbReference>
<reference evidence="3" key="3">
    <citation type="submission" date="2015-11" db="EMBL/GenBank/DDBJ databases">
        <authorList>
            <person name="Zhang Y."/>
            <person name="Guo Z."/>
        </authorList>
    </citation>
    <scope>NUCLEOTIDE SEQUENCE</scope>
    <source>
        <strain evidence="3">1</strain>
    </source>
</reference>
<dbReference type="PIRSF" id="PIRSF003230">
    <property type="entry name" value="YbgC"/>
    <property type="match status" value="1"/>
</dbReference>
<keyword evidence="2 4" id="KW-0378">Hydrolase</keyword>
<dbReference type="RefSeq" id="WP_034326226.1">
    <property type="nucleotide sequence ID" value="NZ_CAJTQN010000001.1"/>
</dbReference>
<dbReference type="Proteomes" id="UP000064525">
    <property type="component" value="Chromosome I"/>
</dbReference>
<dbReference type="OrthoDB" id="9808429at2"/>
<reference evidence="6" key="2">
    <citation type="submission" date="2015-11" db="EMBL/GenBank/DDBJ databases">
        <authorList>
            <person name="Anvar S.Y."/>
        </authorList>
    </citation>
    <scope>NUCLEOTIDE SEQUENCE [LARGE SCALE GENOMIC DNA]</scope>
</reference>
<dbReference type="Gene3D" id="3.10.129.10">
    <property type="entry name" value="Hotdog Thioesterase"/>
    <property type="match status" value="1"/>
</dbReference>
<dbReference type="PATRIC" id="fig|76936.10.peg.1764"/>
<name>A0A099UDM1_9HELI</name>
<evidence type="ECO:0000313" key="3">
    <source>
        <dbReference type="EMBL" id="CUU40690.1"/>
    </source>
</evidence>
<dbReference type="PANTHER" id="PTHR31793:SF37">
    <property type="entry name" value="ACYL-COA THIOESTER HYDROLASE YBGC"/>
    <property type="match status" value="1"/>
</dbReference>
<evidence type="ECO:0000313" key="5">
    <source>
        <dbReference type="Proteomes" id="UP000029925"/>
    </source>
</evidence>
<dbReference type="InterPro" id="IPR029069">
    <property type="entry name" value="HotDog_dom_sf"/>
</dbReference>
<dbReference type="SUPFAM" id="SSF54637">
    <property type="entry name" value="Thioesterase/thiol ester dehydrase-isomerase"/>
    <property type="match status" value="1"/>
</dbReference>
<sequence>MESYRLRVYFEDTDCGGIVYHTNYLKYCERARSELFFAKNMQPFVEQSGFVLKHAEMDFVASAHLGDMLEVRNEILECKNVSIKLKQNVYRIYDALAHSLSDALVFSAVITLAFVDVKKGKPCKIPTFMREILEGKSLS</sequence>
<dbReference type="EMBL" id="LN907858">
    <property type="protein sequence ID" value="CUU40690.1"/>
    <property type="molecule type" value="Genomic_DNA"/>
</dbReference>
<dbReference type="PANTHER" id="PTHR31793">
    <property type="entry name" value="4-HYDROXYBENZOYL-COA THIOESTERASE FAMILY MEMBER"/>
    <property type="match status" value="1"/>
</dbReference>
<dbReference type="PROSITE" id="PS01328">
    <property type="entry name" value="4HBCOA_THIOESTERASE"/>
    <property type="match status" value="1"/>
</dbReference>
<dbReference type="EC" id="3.1.2.-" evidence="4"/>
<evidence type="ECO:0000313" key="6">
    <source>
        <dbReference type="Proteomes" id="UP000064525"/>
    </source>
</evidence>
<dbReference type="AlphaFoldDB" id="A0A099UDM1"/>
<dbReference type="Pfam" id="PF13279">
    <property type="entry name" value="4HBT_2"/>
    <property type="match status" value="1"/>
</dbReference>